<dbReference type="PANTHER" id="PTHR47694:SF1">
    <property type="entry name" value="PLANT UBX DOMAIN-CONTAINING PROTEIN 2"/>
    <property type="match status" value="1"/>
</dbReference>
<evidence type="ECO:0000313" key="3">
    <source>
        <dbReference type="Proteomes" id="UP000541444"/>
    </source>
</evidence>
<dbReference type="AlphaFoldDB" id="A0A7J7M7J7"/>
<name>A0A7J7M7J7_9MAGN</name>
<sequence>MTPSIASAIQKREEKQNVHQFLIGLQSDFKAIRTQVLNTASLPNLGEAYALIEKHERCMKLTSKAIVVSDVLPLADQMSFAANSRSQLHPELRPKKEYDKSGGNKPRTIAISEVLHILREEKTVGSSTAMSAATGIFTVCHAKIINSLSTWILDLGANDRMTGESNILANPHTPFNQHVLIAGGSLTKVHSKGTVHLSPEISLKLEYEVDFWQGVYSRRPRAHPALVRSASGNILSDLYVTVSNDTLVTVDISVSDNTFPIVLPGIASRYLTRIRVFFSVSENVAAKINVPDSFYKLSMDEVKKEADLRKKKLAESQLLIPKSFKEKQAKAARKRYKTTIIRIQFPDGVVLQGVFLPWEPTTSLYEVSTVNLYTTIVFVPFGMLE</sequence>
<comment type="caution">
    <text evidence="2">The sequence shown here is derived from an EMBL/GenBank/DDBJ whole genome shotgun (WGS) entry which is preliminary data.</text>
</comment>
<protein>
    <submittedName>
        <fullName evidence="2">Uncharacterized protein</fullName>
    </submittedName>
</protein>
<dbReference type="OrthoDB" id="49605at2759"/>
<dbReference type="InterPro" id="IPR029071">
    <property type="entry name" value="Ubiquitin-like_domsf"/>
</dbReference>
<accession>A0A7J7M7J7</accession>
<proteinExistence type="predicted"/>
<gene>
    <name evidence="2" type="ORF">GIB67_020940</name>
</gene>
<dbReference type="SUPFAM" id="SSF54236">
    <property type="entry name" value="Ubiquitin-like"/>
    <property type="match status" value="1"/>
</dbReference>
<evidence type="ECO:0000313" key="2">
    <source>
        <dbReference type="EMBL" id="KAF6150857.1"/>
    </source>
</evidence>
<dbReference type="PANTHER" id="PTHR47694">
    <property type="entry name" value="PLANT UBX DOMAIN-CONTAINING PROTEIN 2"/>
    <property type="match status" value="1"/>
</dbReference>
<feature type="region of interest" description="Disordered" evidence="1">
    <location>
        <begin position="85"/>
        <end position="105"/>
    </location>
</feature>
<dbReference type="Proteomes" id="UP000541444">
    <property type="component" value="Unassembled WGS sequence"/>
</dbReference>
<dbReference type="EMBL" id="JACGCM010001726">
    <property type="protein sequence ID" value="KAF6150857.1"/>
    <property type="molecule type" value="Genomic_DNA"/>
</dbReference>
<organism evidence="2 3">
    <name type="scientific">Kingdonia uniflora</name>
    <dbReference type="NCBI Taxonomy" id="39325"/>
    <lineage>
        <taxon>Eukaryota</taxon>
        <taxon>Viridiplantae</taxon>
        <taxon>Streptophyta</taxon>
        <taxon>Embryophyta</taxon>
        <taxon>Tracheophyta</taxon>
        <taxon>Spermatophyta</taxon>
        <taxon>Magnoliopsida</taxon>
        <taxon>Ranunculales</taxon>
        <taxon>Circaeasteraceae</taxon>
        <taxon>Kingdonia</taxon>
    </lineage>
</organism>
<keyword evidence="3" id="KW-1185">Reference proteome</keyword>
<reference evidence="2 3" key="1">
    <citation type="journal article" date="2020" name="IScience">
        <title>Genome Sequencing of the Endangered Kingdonia uniflora (Circaeasteraceae, Ranunculales) Reveals Potential Mechanisms of Evolutionary Specialization.</title>
        <authorList>
            <person name="Sun Y."/>
            <person name="Deng T."/>
            <person name="Zhang A."/>
            <person name="Moore M.J."/>
            <person name="Landis J.B."/>
            <person name="Lin N."/>
            <person name="Zhang H."/>
            <person name="Zhang X."/>
            <person name="Huang J."/>
            <person name="Zhang X."/>
            <person name="Sun H."/>
            <person name="Wang H."/>
        </authorList>
    </citation>
    <scope>NUCLEOTIDE SEQUENCE [LARGE SCALE GENOMIC DNA]</scope>
    <source>
        <strain evidence="2">TB1705</strain>
        <tissue evidence="2">Leaf</tissue>
    </source>
</reference>
<dbReference type="GO" id="GO:0050832">
    <property type="term" value="P:defense response to fungus"/>
    <property type="evidence" value="ECO:0007669"/>
    <property type="project" value="TreeGrafter"/>
</dbReference>
<evidence type="ECO:0000256" key="1">
    <source>
        <dbReference type="SAM" id="MobiDB-lite"/>
    </source>
</evidence>
<feature type="compositionally biased region" description="Basic and acidic residues" evidence="1">
    <location>
        <begin position="88"/>
        <end position="102"/>
    </location>
</feature>